<dbReference type="CDD" id="cd04724">
    <property type="entry name" value="Tryptophan_synthase_alpha"/>
    <property type="match status" value="1"/>
</dbReference>
<dbReference type="Proteomes" id="UP000503264">
    <property type="component" value="Chromosome"/>
</dbReference>
<dbReference type="GO" id="GO:0005829">
    <property type="term" value="C:cytosol"/>
    <property type="evidence" value="ECO:0007669"/>
    <property type="project" value="TreeGrafter"/>
</dbReference>
<organism evidence="10 11">
    <name type="scientific">Campylobacter mucosalis CCUG 21559</name>
    <dbReference type="NCBI Taxonomy" id="1032067"/>
    <lineage>
        <taxon>Bacteria</taxon>
        <taxon>Pseudomonadati</taxon>
        <taxon>Campylobacterota</taxon>
        <taxon>Epsilonproteobacteria</taxon>
        <taxon>Campylobacterales</taxon>
        <taxon>Campylobacteraceae</taxon>
        <taxon>Campylobacter</taxon>
    </lineage>
</organism>
<keyword evidence="3 8" id="KW-0028">Amino-acid biosynthesis</keyword>
<evidence type="ECO:0000256" key="2">
    <source>
        <dbReference type="ARBA" id="ARBA00011270"/>
    </source>
</evidence>
<keyword evidence="11" id="KW-1185">Reference proteome</keyword>
<sequence length="250" mass="27051">MDKIAKAFENKKANIGYIVAGYPSVEHTKEFLANYDESCLDLLELGIPYSDPLADGKLIAEASFSTAAKGVNTDTIFEILDDCKGKFHKPIVFLVYFNLVFAYGVENFIKKSAECGVSGFIIPDLPFEENGEVARLCEKYNLALVPLISVTSAYRTDKILTRGSGFIYAIGAIGVSGSKSAGHERLAKLVSELKQKSDLPVAVGFGIKNKDDVKAVKSYANGAIIGTQIVKLTANFSGNELNKKISELFG</sequence>
<reference evidence="10 11" key="1">
    <citation type="submission" date="2016-07" db="EMBL/GenBank/DDBJ databases">
        <title>Comparative genomics of the Campylobacter concisus group.</title>
        <authorList>
            <person name="Miller W.G."/>
            <person name="Yee E."/>
            <person name="Chapman M.H."/>
            <person name="Huynh S."/>
            <person name="Bono J.L."/>
            <person name="On S.L.W."/>
            <person name="StLeger J."/>
            <person name="Foster G."/>
            <person name="Parker C.T."/>
        </authorList>
    </citation>
    <scope>NUCLEOTIDE SEQUENCE [LARGE SCALE GENOMIC DNA]</scope>
    <source>
        <strain evidence="10 11">CCUG 21559</strain>
    </source>
</reference>
<dbReference type="AlphaFoldDB" id="A0A6G5QET1"/>
<dbReference type="HAMAP" id="MF_00131">
    <property type="entry name" value="Trp_synth_alpha"/>
    <property type="match status" value="1"/>
</dbReference>
<proteinExistence type="inferred from homology"/>
<keyword evidence="4 8" id="KW-0822">Tryptophan biosynthesis</keyword>
<dbReference type="GO" id="GO:0004834">
    <property type="term" value="F:tryptophan synthase activity"/>
    <property type="evidence" value="ECO:0007669"/>
    <property type="project" value="UniProtKB-UniRule"/>
</dbReference>
<dbReference type="InterPro" id="IPR013785">
    <property type="entry name" value="Aldolase_TIM"/>
</dbReference>
<dbReference type="SUPFAM" id="SSF51366">
    <property type="entry name" value="Ribulose-phoshate binding barrel"/>
    <property type="match status" value="1"/>
</dbReference>
<dbReference type="Pfam" id="PF00290">
    <property type="entry name" value="Trp_syntA"/>
    <property type="match status" value="1"/>
</dbReference>
<evidence type="ECO:0000256" key="1">
    <source>
        <dbReference type="ARBA" id="ARBA00004733"/>
    </source>
</evidence>
<gene>
    <name evidence="8 10" type="primary">trpA</name>
    <name evidence="10" type="ORF">CMUC_0348</name>
</gene>
<feature type="active site" description="Proton acceptor" evidence="8">
    <location>
        <position position="55"/>
    </location>
</feature>
<name>A0A6G5QET1_9BACT</name>
<feature type="active site" description="Proton acceptor" evidence="8">
    <location>
        <position position="44"/>
    </location>
</feature>
<dbReference type="Gene3D" id="3.20.20.70">
    <property type="entry name" value="Aldolase class I"/>
    <property type="match status" value="1"/>
</dbReference>
<dbReference type="InterPro" id="IPR018204">
    <property type="entry name" value="Trp_synthase_alpha_AS"/>
</dbReference>
<comment type="function">
    <text evidence="8">The alpha subunit is responsible for the aldol cleavage of indoleglycerol phosphate to indole and glyceraldehyde 3-phosphate.</text>
</comment>
<dbReference type="UniPathway" id="UPA00035">
    <property type="reaction ID" value="UER00044"/>
</dbReference>
<evidence type="ECO:0000313" key="11">
    <source>
        <dbReference type="Proteomes" id="UP000503264"/>
    </source>
</evidence>
<comment type="catalytic activity">
    <reaction evidence="7 8">
        <text>(1S,2R)-1-C-(indol-3-yl)glycerol 3-phosphate + L-serine = D-glyceraldehyde 3-phosphate + L-tryptophan + H2O</text>
        <dbReference type="Rhea" id="RHEA:10532"/>
        <dbReference type="ChEBI" id="CHEBI:15377"/>
        <dbReference type="ChEBI" id="CHEBI:33384"/>
        <dbReference type="ChEBI" id="CHEBI:57912"/>
        <dbReference type="ChEBI" id="CHEBI:58866"/>
        <dbReference type="ChEBI" id="CHEBI:59776"/>
        <dbReference type="EC" id="4.2.1.20"/>
    </reaction>
</comment>
<dbReference type="InterPro" id="IPR011060">
    <property type="entry name" value="RibuloseP-bd_barrel"/>
</dbReference>
<evidence type="ECO:0000256" key="7">
    <source>
        <dbReference type="ARBA" id="ARBA00049047"/>
    </source>
</evidence>
<dbReference type="RefSeq" id="WP_171993400.1">
    <property type="nucleotide sequence ID" value="NZ_CP012542.1"/>
</dbReference>
<evidence type="ECO:0000256" key="9">
    <source>
        <dbReference type="RuleBase" id="RU003662"/>
    </source>
</evidence>
<protein>
    <recommendedName>
        <fullName evidence="8">Tryptophan synthase alpha chain</fullName>
        <ecNumber evidence="8">4.2.1.20</ecNumber>
    </recommendedName>
</protein>
<evidence type="ECO:0000256" key="6">
    <source>
        <dbReference type="ARBA" id="ARBA00023239"/>
    </source>
</evidence>
<evidence type="ECO:0000256" key="5">
    <source>
        <dbReference type="ARBA" id="ARBA00023141"/>
    </source>
</evidence>
<dbReference type="EC" id="4.2.1.20" evidence="8"/>
<evidence type="ECO:0000313" key="10">
    <source>
        <dbReference type="EMBL" id="QCD44161.1"/>
    </source>
</evidence>
<keyword evidence="5 8" id="KW-0057">Aromatic amino acid biosynthesis</keyword>
<keyword evidence="6 8" id="KW-0456">Lyase</keyword>
<comment type="similarity">
    <text evidence="8 9">Belongs to the TrpA family.</text>
</comment>
<accession>A0A6G5QET1</accession>
<dbReference type="NCBIfam" id="TIGR00262">
    <property type="entry name" value="trpA"/>
    <property type="match status" value="1"/>
</dbReference>
<dbReference type="InterPro" id="IPR002028">
    <property type="entry name" value="Trp_synthase_suA"/>
</dbReference>
<dbReference type="EMBL" id="CP012542">
    <property type="protein sequence ID" value="QCD44161.1"/>
    <property type="molecule type" value="Genomic_DNA"/>
</dbReference>
<dbReference type="PANTHER" id="PTHR43406:SF1">
    <property type="entry name" value="TRYPTOPHAN SYNTHASE ALPHA CHAIN, CHLOROPLASTIC"/>
    <property type="match status" value="1"/>
</dbReference>
<dbReference type="PROSITE" id="PS00167">
    <property type="entry name" value="TRP_SYNTHASE_ALPHA"/>
    <property type="match status" value="1"/>
</dbReference>
<comment type="pathway">
    <text evidence="1 8">Amino-acid biosynthesis; L-tryptophan biosynthesis; L-tryptophan from chorismate: step 5/5.</text>
</comment>
<evidence type="ECO:0000256" key="4">
    <source>
        <dbReference type="ARBA" id="ARBA00022822"/>
    </source>
</evidence>
<evidence type="ECO:0000256" key="8">
    <source>
        <dbReference type="HAMAP-Rule" id="MF_00131"/>
    </source>
</evidence>
<comment type="subunit">
    <text evidence="2 8">Tetramer of two alpha and two beta chains.</text>
</comment>
<evidence type="ECO:0000256" key="3">
    <source>
        <dbReference type="ARBA" id="ARBA00022605"/>
    </source>
</evidence>
<dbReference type="PANTHER" id="PTHR43406">
    <property type="entry name" value="TRYPTOPHAN SYNTHASE, ALPHA CHAIN"/>
    <property type="match status" value="1"/>
</dbReference>